<evidence type="ECO:0000313" key="2">
    <source>
        <dbReference type="EMBL" id="KAF1997275.1"/>
    </source>
</evidence>
<dbReference type="EMBL" id="ML977615">
    <property type="protein sequence ID" value="KAF1997275.1"/>
    <property type="molecule type" value="Genomic_DNA"/>
</dbReference>
<reference evidence="2" key="1">
    <citation type="journal article" date="2020" name="Stud. Mycol.">
        <title>101 Dothideomycetes genomes: a test case for predicting lifestyles and emergence of pathogens.</title>
        <authorList>
            <person name="Haridas S."/>
            <person name="Albert R."/>
            <person name="Binder M."/>
            <person name="Bloem J."/>
            <person name="Labutti K."/>
            <person name="Salamov A."/>
            <person name="Andreopoulos B."/>
            <person name="Baker S."/>
            <person name="Barry K."/>
            <person name="Bills G."/>
            <person name="Bluhm B."/>
            <person name="Cannon C."/>
            <person name="Castanera R."/>
            <person name="Culley D."/>
            <person name="Daum C."/>
            <person name="Ezra D."/>
            <person name="Gonzalez J."/>
            <person name="Henrissat B."/>
            <person name="Kuo A."/>
            <person name="Liang C."/>
            <person name="Lipzen A."/>
            <person name="Lutzoni F."/>
            <person name="Magnuson J."/>
            <person name="Mondo S."/>
            <person name="Nolan M."/>
            <person name="Ohm R."/>
            <person name="Pangilinan J."/>
            <person name="Park H.-J."/>
            <person name="Ramirez L."/>
            <person name="Alfaro M."/>
            <person name="Sun H."/>
            <person name="Tritt A."/>
            <person name="Yoshinaga Y."/>
            <person name="Zwiers L.-H."/>
            <person name="Turgeon B."/>
            <person name="Goodwin S."/>
            <person name="Spatafora J."/>
            <person name="Crous P."/>
            <person name="Grigoriev I."/>
        </authorList>
    </citation>
    <scope>NUCLEOTIDE SEQUENCE</scope>
    <source>
        <strain evidence="2">CBS 123094</strain>
    </source>
</reference>
<keyword evidence="3" id="KW-1185">Reference proteome</keyword>
<accession>A0A6A5WDP4</accession>
<gene>
    <name evidence="2" type="ORF">P154DRAFT_622555</name>
</gene>
<protein>
    <submittedName>
        <fullName evidence="2">Uncharacterized protein</fullName>
    </submittedName>
</protein>
<dbReference type="AlphaFoldDB" id="A0A6A5WDP4"/>
<name>A0A6A5WDP4_9PLEO</name>
<feature type="region of interest" description="Disordered" evidence="1">
    <location>
        <begin position="120"/>
        <end position="155"/>
    </location>
</feature>
<proteinExistence type="predicted"/>
<evidence type="ECO:0000256" key="1">
    <source>
        <dbReference type="SAM" id="MobiDB-lite"/>
    </source>
</evidence>
<feature type="compositionally biased region" description="Polar residues" evidence="1">
    <location>
        <begin position="134"/>
        <end position="144"/>
    </location>
</feature>
<sequence length="168" mass="18135">MRISPEQGMAPSRVFPARVALGYPGVHAYIFRHLLTALCSHVITTTKAIRQPKPTTSISEPWPNHHQPPAATAATLAPACRKQYLEAQQPRAQALPAANSGRKQEMLPAFLRFELTRPMPSPVGTVQDGRSHPPSGQASTSSGNIRGRCLTTPSTRSACGTLHRLGWG</sequence>
<organism evidence="2 3">
    <name type="scientific">Amniculicola lignicola CBS 123094</name>
    <dbReference type="NCBI Taxonomy" id="1392246"/>
    <lineage>
        <taxon>Eukaryota</taxon>
        <taxon>Fungi</taxon>
        <taxon>Dikarya</taxon>
        <taxon>Ascomycota</taxon>
        <taxon>Pezizomycotina</taxon>
        <taxon>Dothideomycetes</taxon>
        <taxon>Pleosporomycetidae</taxon>
        <taxon>Pleosporales</taxon>
        <taxon>Amniculicolaceae</taxon>
        <taxon>Amniculicola</taxon>
    </lineage>
</organism>
<dbReference type="Proteomes" id="UP000799779">
    <property type="component" value="Unassembled WGS sequence"/>
</dbReference>
<evidence type="ECO:0000313" key="3">
    <source>
        <dbReference type="Proteomes" id="UP000799779"/>
    </source>
</evidence>